<dbReference type="GO" id="GO:0046872">
    <property type="term" value="F:metal ion binding"/>
    <property type="evidence" value="ECO:0007669"/>
    <property type="project" value="UniProtKB-KW"/>
</dbReference>
<dbReference type="Proteomes" id="UP000011747">
    <property type="component" value="Unassembled WGS sequence"/>
</dbReference>
<dbReference type="GO" id="GO:0004497">
    <property type="term" value="F:monooxygenase activity"/>
    <property type="evidence" value="ECO:0007669"/>
    <property type="project" value="UniProtKB-ARBA"/>
</dbReference>
<dbReference type="PANTHER" id="PTHR21496:SF23">
    <property type="entry name" value="3-PHENYLPROPIONATE_CINNAMIC ACID DIOXYGENASE FERREDOXIN SUBUNIT"/>
    <property type="match status" value="1"/>
</dbReference>
<dbReference type="InterPro" id="IPR036922">
    <property type="entry name" value="Rieske_2Fe-2S_sf"/>
</dbReference>
<keyword evidence="2" id="KW-0479">Metal-binding</keyword>
<dbReference type="GO" id="GO:0008942">
    <property type="term" value="F:nitrite reductase [NAD(P)H] activity"/>
    <property type="evidence" value="ECO:0007669"/>
    <property type="project" value="InterPro"/>
</dbReference>
<dbReference type="GO" id="GO:0016705">
    <property type="term" value="F:oxidoreductase activity, acting on paired donors, with incorporation or reduction of molecular oxygen"/>
    <property type="evidence" value="ECO:0007669"/>
    <property type="project" value="UniProtKB-ARBA"/>
</dbReference>
<keyword evidence="9" id="KW-1185">Reference proteome</keyword>
<evidence type="ECO:0000259" key="7">
    <source>
        <dbReference type="PROSITE" id="PS51296"/>
    </source>
</evidence>
<dbReference type="PANTHER" id="PTHR21496">
    <property type="entry name" value="FERREDOXIN-RELATED"/>
    <property type="match status" value="1"/>
</dbReference>
<evidence type="ECO:0000256" key="3">
    <source>
        <dbReference type="ARBA" id="ARBA00023002"/>
    </source>
</evidence>
<dbReference type="InterPro" id="IPR012748">
    <property type="entry name" value="Rieske-like_NirD"/>
</dbReference>
<accession>G9QPP2</accession>
<organism evidence="8 9">
    <name type="scientific">Bacillus smithii 7_3_47FAA</name>
    <dbReference type="NCBI Taxonomy" id="665952"/>
    <lineage>
        <taxon>Bacteria</taxon>
        <taxon>Bacillati</taxon>
        <taxon>Bacillota</taxon>
        <taxon>Bacilli</taxon>
        <taxon>Bacillales</taxon>
        <taxon>Bacillaceae</taxon>
        <taxon>Bacillus</taxon>
    </lineage>
</organism>
<reference evidence="8 9" key="1">
    <citation type="submission" date="2011-09" db="EMBL/GenBank/DDBJ databases">
        <title>The Genome Sequence of Bacillus smithii 7_3_47FAA.</title>
        <authorList>
            <consortium name="The Broad Institute Genome Sequencing Platform"/>
            <person name="Earl A."/>
            <person name="Ward D."/>
            <person name="Feldgarden M."/>
            <person name="Gevers D."/>
            <person name="Daigneault M."/>
            <person name="Strauss J."/>
            <person name="Allen-Vercoe E."/>
            <person name="Young S.K."/>
            <person name="Zeng Q."/>
            <person name="Gargeya S."/>
            <person name="Fitzgerald M."/>
            <person name="Haas B."/>
            <person name="Abouelleil A."/>
            <person name="Alvarado L."/>
            <person name="Arachchi H.M."/>
            <person name="Berlin A."/>
            <person name="Brown A."/>
            <person name="Chapman S.B."/>
            <person name="Chen Z."/>
            <person name="Dunbar C."/>
            <person name="Freedman E."/>
            <person name="Gearin G."/>
            <person name="Goldberg J."/>
            <person name="Griggs A."/>
            <person name="Gujja S."/>
            <person name="Heiman D."/>
            <person name="Howarth C."/>
            <person name="Larson L."/>
            <person name="Lui A."/>
            <person name="MacDonald P.J.P."/>
            <person name="Montmayeur A."/>
            <person name="Murphy C."/>
            <person name="Neiman D."/>
            <person name="Pearson M."/>
            <person name="Priest M."/>
            <person name="Roberts A."/>
            <person name="Saif S."/>
            <person name="Shea T."/>
            <person name="Shenoy N."/>
            <person name="Sisk P."/>
            <person name="Stolte C."/>
            <person name="Sykes S."/>
            <person name="Wortman J."/>
            <person name="Nusbaum C."/>
            <person name="Birren B."/>
        </authorList>
    </citation>
    <scope>NUCLEOTIDE SEQUENCE [LARGE SCALE GENOMIC DNA]</scope>
    <source>
        <strain evidence="8 9">7_3_47FAA</strain>
    </source>
</reference>
<sequence>MRIKIGSVRHVPERLGKTVAIQNTKIALFRTTDGRVYAIENRCPHKGGDLSQGILCEEFVYCPYHDWKISVKDGIVQAPDQRCVKTFPVEIENGTIYIQFDELGESQ</sequence>
<dbReference type="SUPFAM" id="SSF50022">
    <property type="entry name" value="ISP domain"/>
    <property type="match status" value="1"/>
</dbReference>
<evidence type="ECO:0000313" key="9">
    <source>
        <dbReference type="Proteomes" id="UP000011747"/>
    </source>
</evidence>
<dbReference type="NCBIfam" id="TIGR02378">
    <property type="entry name" value="nirD_assim_sml"/>
    <property type="match status" value="1"/>
</dbReference>
<dbReference type="GO" id="GO:0042128">
    <property type="term" value="P:nitrate assimilation"/>
    <property type="evidence" value="ECO:0007669"/>
    <property type="project" value="UniProtKB-KW"/>
</dbReference>
<keyword evidence="5" id="KW-0411">Iron-sulfur</keyword>
<proteinExistence type="predicted"/>
<dbReference type="CDD" id="cd03530">
    <property type="entry name" value="Rieske_NirD_small_Bacillus"/>
    <property type="match status" value="1"/>
</dbReference>
<dbReference type="Pfam" id="PF00355">
    <property type="entry name" value="Rieske"/>
    <property type="match status" value="1"/>
</dbReference>
<dbReference type="AlphaFoldDB" id="G9QPP2"/>
<protein>
    <submittedName>
        <fullName evidence="8">Nitrite reductase [NAD(P)H], small subunit</fullName>
    </submittedName>
</protein>
<dbReference type="HOGENOM" id="CLU_055690_5_1_9"/>
<feature type="domain" description="Rieske" evidence="7">
    <location>
        <begin position="5"/>
        <end position="98"/>
    </location>
</feature>
<dbReference type="PATRIC" id="fig|665952.3.peg.3146"/>
<name>G9QPP2_9BACI</name>
<gene>
    <name evidence="8" type="ORF">HMPREF1015_00259</name>
</gene>
<evidence type="ECO:0000313" key="8">
    <source>
        <dbReference type="EMBL" id="EHL73683.1"/>
    </source>
</evidence>
<keyword evidence="6" id="KW-0534">Nitrate assimilation</keyword>
<dbReference type="EMBL" id="ACWF01000156">
    <property type="protein sequence ID" value="EHL73683.1"/>
    <property type="molecule type" value="Genomic_DNA"/>
</dbReference>
<dbReference type="PROSITE" id="PS51296">
    <property type="entry name" value="RIESKE"/>
    <property type="match status" value="1"/>
</dbReference>
<evidence type="ECO:0000256" key="2">
    <source>
        <dbReference type="ARBA" id="ARBA00022723"/>
    </source>
</evidence>
<dbReference type="GO" id="GO:0051537">
    <property type="term" value="F:2 iron, 2 sulfur cluster binding"/>
    <property type="evidence" value="ECO:0007669"/>
    <property type="project" value="UniProtKB-KW"/>
</dbReference>
<evidence type="ECO:0000256" key="6">
    <source>
        <dbReference type="ARBA" id="ARBA00023063"/>
    </source>
</evidence>
<evidence type="ECO:0000256" key="5">
    <source>
        <dbReference type="ARBA" id="ARBA00023014"/>
    </source>
</evidence>
<dbReference type="Gene3D" id="2.102.10.10">
    <property type="entry name" value="Rieske [2Fe-2S] iron-sulphur domain"/>
    <property type="match status" value="1"/>
</dbReference>
<keyword evidence="1" id="KW-0001">2Fe-2S</keyword>
<comment type="caution">
    <text evidence="8">The sequence shown here is derived from an EMBL/GenBank/DDBJ whole genome shotgun (WGS) entry which is preliminary data.</text>
</comment>
<dbReference type="InterPro" id="IPR017941">
    <property type="entry name" value="Rieske_2Fe-2S"/>
</dbReference>
<evidence type="ECO:0000256" key="4">
    <source>
        <dbReference type="ARBA" id="ARBA00023004"/>
    </source>
</evidence>
<evidence type="ECO:0000256" key="1">
    <source>
        <dbReference type="ARBA" id="ARBA00022714"/>
    </source>
</evidence>
<keyword evidence="3" id="KW-0560">Oxidoreductase</keyword>
<keyword evidence="4" id="KW-0408">Iron</keyword>
<dbReference type="RefSeq" id="WP_003355339.1">
    <property type="nucleotide sequence ID" value="NZ_JH414764.1"/>
</dbReference>